<dbReference type="SUPFAM" id="SSF69572">
    <property type="entry name" value="Activating enzymes of the ubiquitin-like proteins"/>
    <property type="match status" value="1"/>
</dbReference>
<organism evidence="3 4">
    <name type="scientific">Gimesia alba</name>
    <dbReference type="NCBI Taxonomy" id="2527973"/>
    <lineage>
        <taxon>Bacteria</taxon>
        <taxon>Pseudomonadati</taxon>
        <taxon>Planctomycetota</taxon>
        <taxon>Planctomycetia</taxon>
        <taxon>Planctomycetales</taxon>
        <taxon>Planctomycetaceae</taxon>
        <taxon>Gimesia</taxon>
    </lineage>
</organism>
<dbReference type="PANTHER" id="PTHR10953">
    <property type="entry name" value="UBIQUITIN-ACTIVATING ENZYME E1"/>
    <property type="match status" value="1"/>
</dbReference>
<reference evidence="3 4" key="1">
    <citation type="submission" date="2019-02" db="EMBL/GenBank/DDBJ databases">
        <title>Deep-cultivation of Planctomycetes and their phenomic and genomic characterization uncovers novel biology.</title>
        <authorList>
            <person name="Wiegand S."/>
            <person name="Jogler M."/>
            <person name="Boedeker C."/>
            <person name="Pinto D."/>
            <person name="Vollmers J."/>
            <person name="Rivas-Marin E."/>
            <person name="Kohn T."/>
            <person name="Peeters S.H."/>
            <person name="Heuer A."/>
            <person name="Rast P."/>
            <person name="Oberbeckmann S."/>
            <person name="Bunk B."/>
            <person name="Jeske O."/>
            <person name="Meyerdierks A."/>
            <person name="Storesund J.E."/>
            <person name="Kallscheuer N."/>
            <person name="Luecker S."/>
            <person name="Lage O.M."/>
            <person name="Pohl T."/>
            <person name="Merkel B.J."/>
            <person name="Hornburger P."/>
            <person name="Mueller R.-W."/>
            <person name="Bruemmer F."/>
            <person name="Labrenz M."/>
            <person name="Spormann A.M."/>
            <person name="Op den Camp H."/>
            <person name="Overmann J."/>
            <person name="Amann R."/>
            <person name="Jetten M.S.M."/>
            <person name="Mascher T."/>
            <person name="Medema M.H."/>
            <person name="Devos D.P."/>
            <person name="Kaster A.-K."/>
            <person name="Ovreas L."/>
            <person name="Rohde M."/>
            <person name="Galperin M.Y."/>
            <person name="Jogler C."/>
        </authorList>
    </citation>
    <scope>NUCLEOTIDE SEQUENCE [LARGE SCALE GENOMIC DNA]</scope>
    <source>
        <strain evidence="3 4">Pan241w</strain>
    </source>
</reference>
<dbReference type="GO" id="GO:0004792">
    <property type="term" value="F:thiosulfate-cyanide sulfurtransferase activity"/>
    <property type="evidence" value="ECO:0007669"/>
    <property type="project" value="TreeGrafter"/>
</dbReference>
<dbReference type="GO" id="GO:0016779">
    <property type="term" value="F:nucleotidyltransferase activity"/>
    <property type="evidence" value="ECO:0007669"/>
    <property type="project" value="UniProtKB-KW"/>
</dbReference>
<feature type="domain" description="THIF-type NAD/FAD binding fold" evidence="2">
    <location>
        <begin position="15"/>
        <end position="171"/>
    </location>
</feature>
<dbReference type="RefSeq" id="WP_145210124.1">
    <property type="nucleotide sequence ID" value="NZ_CP036269.1"/>
</dbReference>
<name>A0A517R8X0_9PLAN</name>
<gene>
    <name evidence="3" type="primary">moeZ_1</name>
    <name evidence="3" type="ORF">Pan241w_04020</name>
</gene>
<accession>A0A517R8X0</accession>
<dbReference type="Pfam" id="PF00899">
    <property type="entry name" value="ThiF"/>
    <property type="match status" value="1"/>
</dbReference>
<keyword evidence="4" id="KW-1185">Reference proteome</keyword>
<dbReference type="GO" id="GO:0008641">
    <property type="term" value="F:ubiquitin-like modifier activating enzyme activity"/>
    <property type="evidence" value="ECO:0007669"/>
    <property type="project" value="InterPro"/>
</dbReference>
<protein>
    <submittedName>
        <fullName evidence="3">Putative adenylyltransferase/sulfurtransferase MoeZ</fullName>
    </submittedName>
</protein>
<sequence>MQFERIKNVIDIPTIQSKVVTIIGAGGSAPLIENLTRCGVQHWKLVDLDIIENANISRQGHSPADIGMPKVHAVANKIWEINPEAVVDCFPEDFTKLSDEEIRESFGSSDLFIFATDSFAAQSRGNEVALLLNASAIWIGLYPGGAGGEVVFWHPDLECCFRCLCSGRYQAQQQAAQQGRSLDPPSDGATIFDIQLLDSIAGHICLGLLTRGCENRFGQLIDQLGDRQFIQVGIRPDFRINGKDVIRKHLGVDAECPSLFAWNSIALSDPDEGNAYCPDCETYRGITFSRSAEGSSGSIRVRTEQGHQKKSTTVN</sequence>
<keyword evidence="3" id="KW-0808">Transferase</keyword>
<proteinExistence type="predicted"/>
<feature type="region of interest" description="Disordered" evidence="1">
    <location>
        <begin position="295"/>
        <end position="315"/>
    </location>
</feature>
<dbReference type="Proteomes" id="UP000317171">
    <property type="component" value="Chromosome"/>
</dbReference>
<dbReference type="GO" id="GO:0008146">
    <property type="term" value="F:sulfotransferase activity"/>
    <property type="evidence" value="ECO:0007669"/>
    <property type="project" value="TreeGrafter"/>
</dbReference>
<keyword evidence="3" id="KW-0548">Nucleotidyltransferase</keyword>
<dbReference type="InterPro" id="IPR000594">
    <property type="entry name" value="ThiF_NAD_FAD-bd"/>
</dbReference>
<evidence type="ECO:0000313" key="4">
    <source>
        <dbReference type="Proteomes" id="UP000317171"/>
    </source>
</evidence>
<dbReference type="InterPro" id="IPR035985">
    <property type="entry name" value="Ubiquitin-activating_enz"/>
</dbReference>
<evidence type="ECO:0000313" key="3">
    <source>
        <dbReference type="EMBL" id="QDT40346.1"/>
    </source>
</evidence>
<dbReference type="GO" id="GO:0005829">
    <property type="term" value="C:cytosol"/>
    <property type="evidence" value="ECO:0007669"/>
    <property type="project" value="TreeGrafter"/>
</dbReference>
<dbReference type="OrthoDB" id="9804286at2"/>
<dbReference type="KEGG" id="gaz:Pan241w_04020"/>
<dbReference type="Gene3D" id="3.40.50.720">
    <property type="entry name" value="NAD(P)-binding Rossmann-like Domain"/>
    <property type="match status" value="1"/>
</dbReference>
<evidence type="ECO:0000259" key="2">
    <source>
        <dbReference type="Pfam" id="PF00899"/>
    </source>
</evidence>
<dbReference type="AlphaFoldDB" id="A0A517R8X0"/>
<dbReference type="InterPro" id="IPR045886">
    <property type="entry name" value="ThiF/MoeB/HesA"/>
</dbReference>
<evidence type="ECO:0000256" key="1">
    <source>
        <dbReference type="SAM" id="MobiDB-lite"/>
    </source>
</evidence>
<dbReference type="PANTHER" id="PTHR10953:SF102">
    <property type="entry name" value="ADENYLYLTRANSFERASE AND SULFURTRANSFERASE MOCS3"/>
    <property type="match status" value="1"/>
</dbReference>
<dbReference type="EMBL" id="CP036269">
    <property type="protein sequence ID" value="QDT40346.1"/>
    <property type="molecule type" value="Genomic_DNA"/>
</dbReference>